<dbReference type="Proteomes" id="UP000182101">
    <property type="component" value="Plasmid pAMCP48-600"/>
</dbReference>
<protein>
    <submittedName>
        <fullName evidence="1">Uncharacterized protein</fullName>
    </submittedName>
</protein>
<geneLocation type="plasmid" evidence="2">
    <name>pamcp48-600</name>
</geneLocation>
<gene>
    <name evidence="1" type="ORF">BM524_20080</name>
</gene>
<name>A0AAC9JGN0_9ALTE</name>
<evidence type="ECO:0000313" key="1">
    <source>
        <dbReference type="EMBL" id="APD92216.1"/>
    </source>
</evidence>
<organism evidence="1 2">
    <name type="scientific">Alteromonas mediterranea</name>
    <dbReference type="NCBI Taxonomy" id="314275"/>
    <lineage>
        <taxon>Bacteria</taxon>
        <taxon>Pseudomonadati</taxon>
        <taxon>Pseudomonadota</taxon>
        <taxon>Gammaproteobacteria</taxon>
        <taxon>Alteromonadales</taxon>
        <taxon>Alteromonadaceae</taxon>
        <taxon>Alteromonas/Salinimonas group</taxon>
        <taxon>Alteromonas</taxon>
    </lineage>
</organism>
<dbReference type="RefSeq" id="WP_071960829.1">
    <property type="nucleotide sequence ID" value="NZ_CP018025.1"/>
</dbReference>
<proteinExistence type="predicted"/>
<sequence>MNNNHRLLKRSIESLKMIQLEMHDDMDSSKRAELEQIILNLEQCGYNKSPTQLLELLGKWIAVVPAVERLLKLFSEF</sequence>
<evidence type="ECO:0000313" key="2">
    <source>
        <dbReference type="Proteomes" id="UP000182101"/>
    </source>
</evidence>
<dbReference type="AlphaFoldDB" id="A0AAC9JGN0"/>
<dbReference type="EMBL" id="CP018025">
    <property type="protein sequence ID" value="APD92216.1"/>
    <property type="molecule type" value="Genomic_DNA"/>
</dbReference>
<accession>A0AAC9JGN0</accession>
<reference evidence="1 2" key="1">
    <citation type="submission" date="2016-11" db="EMBL/GenBank/DDBJ databases">
        <title>Networking in microbes: conjugative elements and plasmids in the genus Alteromonas.</title>
        <authorList>
            <person name="Lopez-Perez M."/>
            <person name="Ramon-Marco N."/>
            <person name="Rodriguez-Valera F."/>
        </authorList>
    </citation>
    <scope>NUCLEOTIDE SEQUENCE [LARGE SCALE GENOMIC DNA]</scope>
    <source>
        <strain evidence="1 2">CP48</strain>
        <plasmid evidence="2">pamcp48-600</plasmid>
    </source>
</reference>
<keyword evidence="1" id="KW-0614">Plasmid</keyword>